<dbReference type="Gene3D" id="2.30.29.30">
    <property type="entry name" value="Pleckstrin-homology domain (PH domain)/Phosphotyrosine-binding domain (PTB)"/>
    <property type="match status" value="3"/>
</dbReference>
<dbReference type="InterPro" id="IPR001849">
    <property type="entry name" value="PH_domain"/>
</dbReference>
<dbReference type="SMART" id="SM00233">
    <property type="entry name" value="PH"/>
    <property type="match status" value="4"/>
</dbReference>
<reference evidence="3 4" key="1">
    <citation type="journal article" date="2014" name="Genome Biol. Evol.">
        <title>The secreted proteins of Achlya hypogyna and Thraustotheca clavata identify the ancestral oomycete secretome and reveal gene acquisitions by horizontal gene transfer.</title>
        <authorList>
            <person name="Misner I."/>
            <person name="Blouin N."/>
            <person name="Leonard G."/>
            <person name="Richards T.A."/>
            <person name="Lane C.E."/>
        </authorList>
    </citation>
    <scope>NUCLEOTIDE SEQUENCE [LARGE SCALE GENOMIC DNA]</scope>
    <source>
        <strain evidence="3 4">ATCC 48635</strain>
    </source>
</reference>
<dbReference type="EMBL" id="JNBR01000385">
    <property type="protein sequence ID" value="OQR93968.1"/>
    <property type="molecule type" value="Genomic_DNA"/>
</dbReference>
<name>A0A1V9Z7I9_ACHHY</name>
<dbReference type="SUPFAM" id="SSF50729">
    <property type="entry name" value="PH domain-like"/>
    <property type="match status" value="4"/>
</dbReference>
<feature type="region of interest" description="Disordered" evidence="1">
    <location>
        <begin position="576"/>
        <end position="624"/>
    </location>
</feature>
<feature type="domain" description="PH" evidence="2">
    <location>
        <begin position="249"/>
        <end position="345"/>
    </location>
</feature>
<sequence length="877" mass="97170">MRSDFFSGFLVRGHAPRAKSAHDIKKQYKPSLRNLLGMHGASAPDLRLTPTKLFFLLTPSRMEYYLGDPRPRFKQPIMGSFAFDAQSEVFACSDVWPGLPPHSFCISTDGQNLVLSAASHGELTEWLEHIRWTLDHFSTLVRGVLLKKSDKYPMKPWTQRIVELGETCLSYVDAQPGAKNVRNHIRLTGHASVSDLPATKQYNHVFGITTAHTTLVFSALSAEAKEHWMAEIEIRILRHKVVLHRLAKASDLEGSLTLRSAAGGRWQRRYCTLHNGLISIKAHEKRMGTKGVVPLEAILKIEPDTPSHRPHSFTIHRFGAPDLHVAACSATELSSWMRHLELARAEIQGAPSTVFADDIAALVKATGYTVVSVQPHERVELVLEQWHQRIFACNSEGRVTRGSVLVYLKSPGGNHDNFDIMWHCLRTQSRPVTMVFRLPIAKTGMLRLHTQHPVAQWVPRMMYVAEGQLTATALTSDNSAGAELFTWALRDCNVALVHDGNSALAEEMPNCFSIQHRERTTVLCSAATSEDCVLWMAVLLLEIAVARGDPALAPTKPSRRERRRHSLVGHARALVERLHRPDAPEGPETPATEVDAPSEEVEVVEEDSQSWRDRSDSDDDDDRGVADRLRHALGAARASCVAFVAEAAAAQKKALRTQRDAVVAHAKVQELLARTEKVRDRVKPLATAVLQRSRRLSADCSRSLDEIRAALSVPDPATHPLFDGTKRYLTAVMRGSSVAAIEARAAKKMQRFRDSQAIVEQFGALPPVVAMEANATPATPATLGVESARCFFDEVARGKETYPAPLMVQLLRRLAGTGGPCDAFEDAIDHLENTHALAYSIPKALFVEVALATVRDNGLVERIERFSRGHMLWIISS</sequence>
<feature type="domain" description="PH" evidence="2">
    <location>
        <begin position="439"/>
        <end position="544"/>
    </location>
</feature>
<evidence type="ECO:0000256" key="1">
    <source>
        <dbReference type="SAM" id="MobiDB-lite"/>
    </source>
</evidence>
<dbReference type="InterPro" id="IPR011993">
    <property type="entry name" value="PH-like_dom_sf"/>
</dbReference>
<accession>A0A1V9Z7I9</accession>
<keyword evidence="4" id="KW-1185">Reference proteome</keyword>
<dbReference type="PANTHER" id="PTHR14336">
    <property type="entry name" value="TANDEM PH DOMAIN CONTAINING PROTEIN"/>
    <property type="match status" value="1"/>
</dbReference>
<dbReference type="AlphaFoldDB" id="A0A1V9Z7I9"/>
<feature type="compositionally biased region" description="Acidic residues" evidence="1">
    <location>
        <begin position="596"/>
        <end position="608"/>
    </location>
</feature>
<dbReference type="CDD" id="cd00821">
    <property type="entry name" value="PH"/>
    <property type="match status" value="4"/>
</dbReference>
<feature type="domain" description="PH" evidence="2">
    <location>
        <begin position="138"/>
        <end position="237"/>
    </location>
</feature>
<dbReference type="PROSITE" id="PS50003">
    <property type="entry name" value="PH_DOMAIN"/>
    <property type="match status" value="3"/>
</dbReference>
<evidence type="ECO:0000313" key="4">
    <source>
        <dbReference type="Proteomes" id="UP000243579"/>
    </source>
</evidence>
<dbReference type="Proteomes" id="UP000243579">
    <property type="component" value="Unassembled WGS sequence"/>
</dbReference>
<protein>
    <recommendedName>
        <fullName evidence="2">PH domain-containing protein</fullName>
    </recommendedName>
</protein>
<organism evidence="3 4">
    <name type="scientific">Achlya hypogyna</name>
    <name type="common">Oomycete</name>
    <name type="synonym">Protoachlya hypogyna</name>
    <dbReference type="NCBI Taxonomy" id="1202772"/>
    <lineage>
        <taxon>Eukaryota</taxon>
        <taxon>Sar</taxon>
        <taxon>Stramenopiles</taxon>
        <taxon>Oomycota</taxon>
        <taxon>Saprolegniomycetes</taxon>
        <taxon>Saprolegniales</taxon>
        <taxon>Achlyaceae</taxon>
        <taxon>Achlya</taxon>
    </lineage>
</organism>
<evidence type="ECO:0000313" key="3">
    <source>
        <dbReference type="EMBL" id="OQR93968.1"/>
    </source>
</evidence>
<dbReference type="OrthoDB" id="77106at2759"/>
<evidence type="ECO:0000259" key="2">
    <source>
        <dbReference type="PROSITE" id="PS50003"/>
    </source>
</evidence>
<dbReference type="STRING" id="1202772.A0A1V9Z7I9"/>
<dbReference type="InterPro" id="IPR051707">
    <property type="entry name" value="PI-Interact_SigTrans_Reg"/>
</dbReference>
<dbReference type="Pfam" id="PF00169">
    <property type="entry name" value="PH"/>
    <property type="match status" value="2"/>
</dbReference>
<comment type="caution">
    <text evidence="3">The sequence shown here is derived from an EMBL/GenBank/DDBJ whole genome shotgun (WGS) entry which is preliminary data.</text>
</comment>
<dbReference type="PANTHER" id="PTHR14336:SF16">
    <property type="entry name" value="PH DOMAIN-CONTAINING PROTEIN"/>
    <property type="match status" value="1"/>
</dbReference>
<gene>
    <name evidence="3" type="ORF">ACHHYP_02001</name>
</gene>
<proteinExistence type="predicted"/>